<keyword evidence="3" id="KW-1185">Reference proteome</keyword>
<proteinExistence type="predicted"/>
<evidence type="ECO:0000313" key="2">
    <source>
        <dbReference type="EMBL" id="SFI77078.1"/>
    </source>
</evidence>
<reference evidence="3" key="1">
    <citation type="submission" date="2016-10" db="EMBL/GenBank/DDBJ databases">
        <authorList>
            <person name="Varghese N."/>
            <person name="Submissions S."/>
        </authorList>
    </citation>
    <scope>NUCLEOTIDE SEQUENCE [LARGE SCALE GENOMIC DNA]</scope>
    <source>
        <strain evidence="3">DSM 26348</strain>
    </source>
</reference>
<dbReference type="Proteomes" id="UP000199518">
    <property type="component" value="Unassembled WGS sequence"/>
</dbReference>
<dbReference type="RefSeq" id="WP_092051825.1">
    <property type="nucleotide sequence ID" value="NZ_FOQD01000012.1"/>
</dbReference>
<protein>
    <submittedName>
        <fullName evidence="2">Uncharacterized protein</fullName>
    </submittedName>
</protein>
<dbReference type="AlphaFoldDB" id="A0A1I3KXM4"/>
<evidence type="ECO:0000256" key="1">
    <source>
        <dbReference type="SAM" id="Phobius"/>
    </source>
</evidence>
<sequence length="109" mass="12313">MTNSKRQHFELPTWARVAVAIVILLAVLLMMRPKENEFYPESNWLLGPLWMLYVRDFDDKVIGLLVAAVLVPMIVTFPARPRVWTAIVSACGILLWIGFGAWLAMLASA</sequence>
<accession>A0A1I3KXM4</accession>
<evidence type="ECO:0000313" key="3">
    <source>
        <dbReference type="Proteomes" id="UP000199518"/>
    </source>
</evidence>
<keyword evidence="1" id="KW-1133">Transmembrane helix</keyword>
<name>A0A1I3KXM4_9PLAN</name>
<feature type="transmembrane region" description="Helical" evidence="1">
    <location>
        <begin position="13"/>
        <end position="31"/>
    </location>
</feature>
<keyword evidence="1" id="KW-0812">Transmembrane</keyword>
<feature type="transmembrane region" description="Helical" evidence="1">
    <location>
        <begin position="61"/>
        <end position="77"/>
    </location>
</feature>
<keyword evidence="1" id="KW-0472">Membrane</keyword>
<feature type="transmembrane region" description="Helical" evidence="1">
    <location>
        <begin position="83"/>
        <end position="107"/>
    </location>
</feature>
<organism evidence="2 3">
    <name type="scientific">Planctomicrobium piriforme</name>
    <dbReference type="NCBI Taxonomy" id="1576369"/>
    <lineage>
        <taxon>Bacteria</taxon>
        <taxon>Pseudomonadati</taxon>
        <taxon>Planctomycetota</taxon>
        <taxon>Planctomycetia</taxon>
        <taxon>Planctomycetales</taxon>
        <taxon>Planctomycetaceae</taxon>
        <taxon>Planctomicrobium</taxon>
    </lineage>
</organism>
<gene>
    <name evidence="2" type="ORF">SAMN05421753_11271</name>
</gene>
<dbReference type="EMBL" id="FOQD01000012">
    <property type="protein sequence ID" value="SFI77078.1"/>
    <property type="molecule type" value="Genomic_DNA"/>
</dbReference>